<dbReference type="InterPro" id="IPR011991">
    <property type="entry name" value="ArsR-like_HTH"/>
</dbReference>
<accession>A0A3P8KUJ7</accession>
<dbReference type="EMBL" id="LR131273">
    <property type="protein sequence ID" value="VDR40727.1"/>
    <property type="molecule type" value="Genomic_DNA"/>
</dbReference>
<reference evidence="3 4" key="1">
    <citation type="submission" date="2018-12" db="EMBL/GenBank/DDBJ databases">
        <authorList>
            <consortium name="Pathogen Informatics"/>
        </authorList>
    </citation>
    <scope>NUCLEOTIDE SEQUENCE [LARGE SCALE GENOMIC DNA]</scope>
    <source>
        <strain evidence="3 4">NCTC10741</strain>
    </source>
</reference>
<feature type="domain" description="HTH iclR-type" evidence="2">
    <location>
        <begin position="22"/>
        <end position="65"/>
    </location>
</feature>
<dbReference type="Pfam" id="PF00480">
    <property type="entry name" value="ROK"/>
    <property type="match status" value="1"/>
</dbReference>
<evidence type="ECO:0000256" key="1">
    <source>
        <dbReference type="ARBA" id="ARBA00006479"/>
    </source>
</evidence>
<dbReference type="OrthoDB" id="3189808at2"/>
<dbReference type="AlphaFoldDB" id="A0A3P8KUJ7"/>
<evidence type="ECO:0000313" key="3">
    <source>
        <dbReference type="EMBL" id="VDR40727.1"/>
    </source>
</evidence>
<evidence type="ECO:0000259" key="2">
    <source>
        <dbReference type="Pfam" id="PF09339"/>
    </source>
</evidence>
<dbReference type="InterPro" id="IPR000600">
    <property type="entry name" value="ROK"/>
</dbReference>
<dbReference type="InterPro" id="IPR043129">
    <property type="entry name" value="ATPase_NBD"/>
</dbReference>
<dbReference type="Proteomes" id="UP000271626">
    <property type="component" value="Chromosome"/>
</dbReference>
<dbReference type="PANTHER" id="PTHR18964">
    <property type="entry name" value="ROK (REPRESSOR, ORF, KINASE) FAMILY"/>
    <property type="match status" value="1"/>
</dbReference>
<name>A0A3P8KUJ7_TSUPA</name>
<dbReference type="GO" id="GO:0004340">
    <property type="term" value="F:glucokinase activity"/>
    <property type="evidence" value="ECO:0007669"/>
    <property type="project" value="UniProtKB-EC"/>
</dbReference>
<dbReference type="Pfam" id="PF09339">
    <property type="entry name" value="HTH_IclR"/>
    <property type="match status" value="1"/>
</dbReference>
<dbReference type="EC" id="2.7.1.2" evidence="3"/>
<keyword evidence="3" id="KW-0808">Transferase</keyword>
<dbReference type="PANTHER" id="PTHR18964:SF173">
    <property type="entry name" value="GLUCOKINASE"/>
    <property type="match status" value="1"/>
</dbReference>
<keyword evidence="3" id="KW-0418">Kinase</keyword>
<dbReference type="GO" id="GO:0003677">
    <property type="term" value="F:DNA binding"/>
    <property type="evidence" value="ECO:0007669"/>
    <property type="project" value="InterPro"/>
</dbReference>
<dbReference type="Gene3D" id="3.30.420.40">
    <property type="match status" value="2"/>
</dbReference>
<comment type="similarity">
    <text evidence="1">Belongs to the ROK (NagC/XylR) family.</text>
</comment>
<protein>
    <submittedName>
        <fullName evidence="3">Glucokinase</fullName>
        <ecNumber evidence="3">2.7.1.2</ecNumber>
    </submittedName>
</protein>
<dbReference type="InterPro" id="IPR036390">
    <property type="entry name" value="WH_DNA-bd_sf"/>
</dbReference>
<dbReference type="GO" id="GO:0006355">
    <property type="term" value="P:regulation of DNA-templated transcription"/>
    <property type="evidence" value="ECO:0007669"/>
    <property type="project" value="InterPro"/>
</dbReference>
<dbReference type="SUPFAM" id="SSF46785">
    <property type="entry name" value="Winged helix' DNA-binding domain"/>
    <property type="match status" value="1"/>
</dbReference>
<sequence>MTAASRQRTTVPRARSAGTGAGDLLQLLRDGRPRTVGELVQQTGLSRSTVRTRVDALVAAGYLTETEDMPSTGGRPAGRVAWNARHAVVLAVDLGATHAVAAVLDLNRSVLAEHAWDRPIADGPEAVLDEVLAVGRRLLDEVAGPRLAGVGVGLPGPVEHATGRPTSPPIMPGWDGYDVVAHLGVLGAPVLVDNDANLMALGERAAGWPDAQHLLFVKAATGIGAGIISEGVLNRGAIGTAGDLGHVALPAAEDVVCHCGNVGCLEAVASGTAMIARLREAGEPIASVADVVEAVRSGDSRASALVRQAGRDIGTVLASCVSLLNPAVIVIGGELAGAGESLVAGVREVVYRRSIPLATSTLQIVASGTGHHAGVVGAADMVIDHVFSSAAVDESLAETA</sequence>
<dbReference type="SUPFAM" id="SSF53067">
    <property type="entry name" value="Actin-like ATPase domain"/>
    <property type="match status" value="1"/>
</dbReference>
<dbReference type="InterPro" id="IPR036388">
    <property type="entry name" value="WH-like_DNA-bd_sf"/>
</dbReference>
<dbReference type="CDD" id="cd00090">
    <property type="entry name" value="HTH_ARSR"/>
    <property type="match status" value="1"/>
</dbReference>
<organism evidence="3 4">
    <name type="scientific">Tsukamurella paurometabola</name>
    <name type="common">Corynebacterium paurometabolum</name>
    <dbReference type="NCBI Taxonomy" id="2061"/>
    <lineage>
        <taxon>Bacteria</taxon>
        <taxon>Bacillati</taxon>
        <taxon>Actinomycetota</taxon>
        <taxon>Actinomycetes</taxon>
        <taxon>Mycobacteriales</taxon>
        <taxon>Tsukamurellaceae</taxon>
        <taxon>Tsukamurella</taxon>
    </lineage>
</organism>
<proteinExistence type="inferred from homology"/>
<dbReference type="InterPro" id="IPR005471">
    <property type="entry name" value="Tscrpt_reg_IclR_N"/>
</dbReference>
<dbReference type="Gene3D" id="1.10.10.10">
    <property type="entry name" value="Winged helix-like DNA-binding domain superfamily/Winged helix DNA-binding domain"/>
    <property type="match status" value="1"/>
</dbReference>
<gene>
    <name evidence="3" type="primary">glcK</name>
    <name evidence="3" type="ORF">NCTC10741_03890</name>
</gene>
<evidence type="ECO:0000313" key="4">
    <source>
        <dbReference type="Proteomes" id="UP000271626"/>
    </source>
</evidence>